<keyword evidence="1" id="KW-0560">Oxidoreductase</keyword>
<dbReference type="PANTHER" id="PTHR21363">
    <property type="entry name" value="PREPHENATE DEHYDROGENASE"/>
    <property type="match status" value="1"/>
</dbReference>
<dbReference type="Gene3D" id="1.10.3660.10">
    <property type="entry name" value="6-phosphogluconate dehydrogenase C-terminal like domain"/>
    <property type="match status" value="1"/>
</dbReference>
<dbReference type="PANTHER" id="PTHR21363:SF0">
    <property type="entry name" value="PREPHENATE DEHYDROGENASE [NADP(+)]"/>
    <property type="match status" value="1"/>
</dbReference>
<dbReference type="InterPro" id="IPR046826">
    <property type="entry name" value="PDH_N"/>
</dbReference>
<dbReference type="FunFam" id="3.40.50.720:FF:000208">
    <property type="entry name" value="Prephenate dehydrogenase"/>
    <property type="match status" value="1"/>
</dbReference>
<dbReference type="Proteomes" id="UP000078486">
    <property type="component" value="Unassembled WGS sequence"/>
</dbReference>
<comment type="caution">
    <text evidence="3">The sequence shown here is derived from an EMBL/GenBank/DDBJ whole genome shotgun (WGS) entry which is preliminary data.</text>
</comment>
<dbReference type="InterPro" id="IPR046825">
    <property type="entry name" value="PDH_C"/>
</dbReference>
<gene>
    <name evidence="3" type="ORF">AW736_17560</name>
</gene>
<dbReference type="AlphaFoldDB" id="A0A178IFM0"/>
<accession>A0A178IFM0</accession>
<organism evidence="3 4">
    <name type="scientific">Termitidicoccus mucosus</name>
    <dbReference type="NCBI Taxonomy" id="1184151"/>
    <lineage>
        <taxon>Bacteria</taxon>
        <taxon>Pseudomonadati</taxon>
        <taxon>Verrucomicrobiota</taxon>
        <taxon>Opitutia</taxon>
        <taxon>Opitutales</taxon>
        <taxon>Opitutaceae</taxon>
        <taxon>Termitidicoccus</taxon>
    </lineage>
</organism>
<dbReference type="SUPFAM" id="SSF48179">
    <property type="entry name" value="6-phosphogluconate dehydrogenase C-terminal domain-like"/>
    <property type="match status" value="1"/>
</dbReference>
<dbReference type="InterPro" id="IPR036291">
    <property type="entry name" value="NAD(P)-bd_dom_sf"/>
</dbReference>
<reference evidence="3 4" key="1">
    <citation type="submission" date="2016-01" db="EMBL/GenBank/DDBJ databases">
        <title>High potential of lignocellulose degradation of a new Verrucomicrobia species.</title>
        <authorList>
            <person name="Wang Y."/>
            <person name="Shi Y."/>
            <person name="Qiu Z."/>
            <person name="Liu S."/>
            <person name="Yang H."/>
        </authorList>
    </citation>
    <scope>NUCLEOTIDE SEQUENCE [LARGE SCALE GENOMIC DNA]</scope>
    <source>
        <strain evidence="3 4">TSB47</strain>
    </source>
</reference>
<dbReference type="SUPFAM" id="SSF51735">
    <property type="entry name" value="NAD(P)-binding Rossmann-fold domains"/>
    <property type="match status" value="1"/>
</dbReference>
<dbReference type="RefSeq" id="WP_068771574.1">
    <property type="nucleotide sequence ID" value="NZ_CP109796.1"/>
</dbReference>
<feature type="domain" description="Prephenate/arogenate dehydrogenase" evidence="2">
    <location>
        <begin position="3"/>
        <end position="281"/>
    </location>
</feature>
<dbReference type="GO" id="GO:0006571">
    <property type="term" value="P:tyrosine biosynthetic process"/>
    <property type="evidence" value="ECO:0007669"/>
    <property type="project" value="InterPro"/>
</dbReference>
<dbReference type="GO" id="GO:0004665">
    <property type="term" value="F:prephenate dehydrogenase (NADP+) activity"/>
    <property type="evidence" value="ECO:0007669"/>
    <property type="project" value="InterPro"/>
</dbReference>
<dbReference type="Pfam" id="PF20463">
    <property type="entry name" value="PDH_C"/>
    <property type="match status" value="1"/>
</dbReference>
<name>A0A178IFM0_9BACT</name>
<dbReference type="GO" id="GO:0070403">
    <property type="term" value="F:NAD+ binding"/>
    <property type="evidence" value="ECO:0007669"/>
    <property type="project" value="InterPro"/>
</dbReference>
<keyword evidence="4" id="KW-1185">Reference proteome</keyword>
<dbReference type="Pfam" id="PF02153">
    <property type="entry name" value="PDH_N"/>
    <property type="match status" value="1"/>
</dbReference>
<dbReference type="STRING" id="1184151.AW736_17560"/>
<dbReference type="PROSITE" id="PS51176">
    <property type="entry name" value="PDH_ADH"/>
    <property type="match status" value="1"/>
</dbReference>
<dbReference type="InterPro" id="IPR008927">
    <property type="entry name" value="6-PGluconate_DH-like_C_sf"/>
</dbReference>
<dbReference type="GO" id="GO:0008977">
    <property type="term" value="F:prephenate dehydrogenase (NAD+) activity"/>
    <property type="evidence" value="ECO:0007669"/>
    <property type="project" value="InterPro"/>
</dbReference>
<protein>
    <submittedName>
        <fullName evidence="3">Prephenate dehydrogenase</fullName>
    </submittedName>
</protein>
<dbReference type="OrthoDB" id="9802008at2"/>
<evidence type="ECO:0000313" key="4">
    <source>
        <dbReference type="Proteomes" id="UP000078486"/>
    </source>
</evidence>
<sequence length="281" mass="30354">MIEQLAILAPGLLGGSVAMAARARGAARRIVIWARRPEVRDALRSQPWCDAVAETPEEAVRAANLVVLAAPVEKIIELARQIAPALPDGVIVTDVGSVKNRLCRKCRAALPPHARFVGSHPMAGSQKTGWENGSAELFAGRTCFVTPENGADAQAAGIVTDFWRALGGRTVSVTPAQHDEIVANISHLPQALATNLCDLLAQKNPAWREHAGAGLRDTTRIAASDATMWIEIFQQNRDEVLHAIDQFQARLAGLRAAIDHGDWPEVRARLERGKIFRDSLG</sequence>
<proteinExistence type="predicted"/>
<dbReference type="EMBL" id="LRRQ01000119">
    <property type="protein sequence ID" value="OAM88823.1"/>
    <property type="molecule type" value="Genomic_DNA"/>
</dbReference>
<dbReference type="Gene3D" id="3.40.50.720">
    <property type="entry name" value="NAD(P)-binding Rossmann-like Domain"/>
    <property type="match status" value="1"/>
</dbReference>
<evidence type="ECO:0000313" key="3">
    <source>
        <dbReference type="EMBL" id="OAM88823.1"/>
    </source>
</evidence>
<dbReference type="InterPro" id="IPR050812">
    <property type="entry name" value="Preph/Arog_dehydrog"/>
</dbReference>
<dbReference type="InterPro" id="IPR003099">
    <property type="entry name" value="Prephen_DH"/>
</dbReference>
<evidence type="ECO:0000259" key="2">
    <source>
        <dbReference type="PROSITE" id="PS51176"/>
    </source>
</evidence>
<evidence type="ECO:0000256" key="1">
    <source>
        <dbReference type="ARBA" id="ARBA00023002"/>
    </source>
</evidence>